<dbReference type="PRINTS" id="PR00405">
    <property type="entry name" value="REVINTRACTNG"/>
</dbReference>
<dbReference type="GeneID" id="103524818"/>
<dbReference type="InterPro" id="IPR038508">
    <property type="entry name" value="ArfGAP_dom_sf"/>
</dbReference>
<dbReference type="PROSITE" id="PS50115">
    <property type="entry name" value="ARFGAP"/>
    <property type="match status" value="1"/>
</dbReference>
<dbReference type="Gene3D" id="1.10.220.150">
    <property type="entry name" value="Arf GTPase activating protein"/>
    <property type="match status" value="1"/>
</dbReference>
<evidence type="ECO:0000256" key="2">
    <source>
        <dbReference type="ARBA" id="ARBA00022723"/>
    </source>
</evidence>
<dbReference type="FunFam" id="1.10.220.150:FF:000004">
    <property type="entry name" value="Putative ADP-ribosylation factor GTPase-activating protein 2"/>
    <property type="match status" value="1"/>
</dbReference>
<dbReference type="KEGG" id="dci:103524818"/>
<feature type="compositionally biased region" description="Gly residues" evidence="6">
    <location>
        <begin position="229"/>
        <end position="239"/>
    </location>
</feature>
<evidence type="ECO:0000256" key="6">
    <source>
        <dbReference type="SAM" id="MobiDB-lite"/>
    </source>
</evidence>
<dbReference type="GO" id="GO:0005096">
    <property type="term" value="F:GTPase activator activity"/>
    <property type="evidence" value="ECO:0007669"/>
    <property type="project" value="UniProtKB-KW"/>
</dbReference>
<dbReference type="PANTHER" id="PTHR45686">
    <property type="entry name" value="ADP-RIBOSYLATION FACTOR GTPASE ACTIVATING PROTEIN 3, ISOFORM H-RELATED"/>
    <property type="match status" value="1"/>
</dbReference>
<feature type="region of interest" description="Disordered" evidence="6">
    <location>
        <begin position="165"/>
        <end position="239"/>
    </location>
</feature>
<dbReference type="GO" id="GO:0048205">
    <property type="term" value="P:COPI coating of Golgi vesicle"/>
    <property type="evidence" value="ECO:0007669"/>
    <property type="project" value="TreeGrafter"/>
</dbReference>
<dbReference type="Pfam" id="PF01412">
    <property type="entry name" value="ArfGap"/>
    <property type="match status" value="1"/>
</dbReference>
<dbReference type="SMART" id="SM00105">
    <property type="entry name" value="ArfGap"/>
    <property type="match status" value="1"/>
</dbReference>
<dbReference type="GO" id="GO:0000139">
    <property type="term" value="C:Golgi membrane"/>
    <property type="evidence" value="ECO:0007669"/>
    <property type="project" value="GOC"/>
</dbReference>
<proteinExistence type="predicted"/>
<dbReference type="GO" id="GO:0008270">
    <property type="term" value="F:zinc ion binding"/>
    <property type="evidence" value="ECO:0007669"/>
    <property type="project" value="UniProtKB-KW"/>
</dbReference>
<feature type="compositionally biased region" description="Polar residues" evidence="6">
    <location>
        <begin position="433"/>
        <end position="443"/>
    </location>
</feature>
<keyword evidence="3 5" id="KW-0863">Zinc-finger</keyword>
<feature type="region of interest" description="Disordered" evidence="6">
    <location>
        <begin position="259"/>
        <end position="282"/>
    </location>
</feature>
<evidence type="ECO:0000256" key="1">
    <source>
        <dbReference type="ARBA" id="ARBA00022468"/>
    </source>
</evidence>
<feature type="compositionally biased region" description="Polar residues" evidence="6">
    <location>
        <begin position="453"/>
        <end position="468"/>
    </location>
</feature>
<dbReference type="PANTHER" id="PTHR45686:SF4">
    <property type="entry name" value="ADP-RIBOSYLATION FACTOR GTPASE ACTIVATING PROTEIN 3, ISOFORM H"/>
    <property type="match status" value="1"/>
</dbReference>
<dbReference type="PaxDb" id="121845-A0A1S4ET80"/>
<feature type="compositionally biased region" description="Polar residues" evidence="6">
    <location>
        <begin position="185"/>
        <end position="202"/>
    </location>
</feature>
<keyword evidence="8" id="KW-1185">Reference proteome</keyword>
<dbReference type="CDD" id="cd08831">
    <property type="entry name" value="ArfGap_ArfGap2_3_like"/>
    <property type="match status" value="1"/>
</dbReference>
<keyword evidence="1" id="KW-0343">GTPase activation</keyword>
<dbReference type="AlphaFoldDB" id="A0A1S4ET80"/>
<dbReference type="STRING" id="121845.A0A1S4ET80"/>
<sequence length="640" mass="69374">MSGEGPNKNDIEVIFKKLRNIPTNKECFDCNAKNPTWSSVTYGVFICIDCSAVHRGLGVHLSFVRSTQLDTNWTWVQLRQMQLGGNANAVSFFNQHNCTSKDAQQKYNSRAAQLYREKLQHAAVQAMKIHGTKLFLDAMHDATHKKGEEEPVDFFAEHTNGDNFGFDAPAHPIITPTPTPTITASGSTSLAHPQNNNENTGAPSVEKAFSDAKPSNLGVKKIQSKKPSGLGGKKLGKGGLGAQKVKANFAELEKEAELADSLKMQSATSKPQSVADVERENEDSIENISLRLAYQDISKQQKQEEEKLKAYNPKKAEQIERLGMGFASMSRSGGVSHSVLNDSEDIQQDIPLGAKESRFSKSFSKSNRSADILDDWTLYTEGDSSEDDFYGRAKSSNPSASLSTASKSHSEYSAPQWPEKKPAPKKTTYAPANNYTAPSTAPGDTQKKFGSAKSISSSQYFGDTGSQDTKSDMSRFEGSSLCHSLPREKESCNNNVFDKTSSHYHIIQQYRLMSLTRHHHITTSSSSTTGGGGGGGNIDALLEDLQRSVSRPGSSLGTMTNGLVPRMSLTRHHHITTSSSSTTGGGGGGGNIDALLEDLQRSVSRPGSSLGTMTNGYSNTNGNVITTGFREFAKSTRTRV</sequence>
<dbReference type="RefSeq" id="XP_017305242.2">
    <property type="nucleotide sequence ID" value="XM_017449753.2"/>
</dbReference>
<dbReference type="Proteomes" id="UP000079169">
    <property type="component" value="Unplaced"/>
</dbReference>
<feature type="compositionally biased region" description="Low complexity" evidence="6">
    <location>
        <begin position="393"/>
        <end position="407"/>
    </location>
</feature>
<evidence type="ECO:0000256" key="5">
    <source>
        <dbReference type="PROSITE-ProRule" id="PRU00288"/>
    </source>
</evidence>
<feature type="region of interest" description="Disordered" evidence="6">
    <location>
        <begin position="388"/>
        <end position="478"/>
    </location>
</feature>
<feature type="compositionally biased region" description="Low complexity" evidence="6">
    <location>
        <begin position="168"/>
        <end position="184"/>
    </location>
</feature>
<evidence type="ECO:0000313" key="9">
    <source>
        <dbReference type="RefSeq" id="XP_017305242.2"/>
    </source>
</evidence>
<dbReference type="InterPro" id="IPR001164">
    <property type="entry name" value="ArfGAP_dom"/>
</dbReference>
<evidence type="ECO:0000259" key="7">
    <source>
        <dbReference type="PROSITE" id="PS50115"/>
    </source>
</evidence>
<organism evidence="8 9">
    <name type="scientific">Diaphorina citri</name>
    <name type="common">Asian citrus psyllid</name>
    <dbReference type="NCBI Taxonomy" id="121845"/>
    <lineage>
        <taxon>Eukaryota</taxon>
        <taxon>Metazoa</taxon>
        <taxon>Ecdysozoa</taxon>
        <taxon>Arthropoda</taxon>
        <taxon>Hexapoda</taxon>
        <taxon>Insecta</taxon>
        <taxon>Pterygota</taxon>
        <taxon>Neoptera</taxon>
        <taxon>Paraneoptera</taxon>
        <taxon>Hemiptera</taxon>
        <taxon>Sternorrhyncha</taxon>
        <taxon>Psylloidea</taxon>
        <taxon>Psyllidae</taxon>
        <taxon>Diaphorininae</taxon>
        <taxon>Diaphorina</taxon>
    </lineage>
</organism>
<accession>A0A1S4ET80</accession>
<name>A0A1S4ET80_DIACI</name>
<protein>
    <submittedName>
        <fullName evidence="9">ADP-ribosylation factor GTPase-activating protein 2-like</fullName>
    </submittedName>
</protein>
<evidence type="ECO:0000256" key="4">
    <source>
        <dbReference type="ARBA" id="ARBA00022833"/>
    </source>
</evidence>
<gene>
    <name evidence="9" type="primary">LOC103524818</name>
</gene>
<dbReference type="SUPFAM" id="SSF57863">
    <property type="entry name" value="ArfGap/RecO-like zinc finger"/>
    <property type="match status" value="1"/>
</dbReference>
<keyword evidence="2" id="KW-0479">Metal-binding</keyword>
<feature type="compositionally biased region" description="Polar residues" evidence="6">
    <location>
        <begin position="263"/>
        <end position="272"/>
    </location>
</feature>
<dbReference type="InterPro" id="IPR037278">
    <property type="entry name" value="ARFGAP/RecO"/>
</dbReference>
<evidence type="ECO:0000256" key="3">
    <source>
        <dbReference type="ARBA" id="ARBA00022771"/>
    </source>
</evidence>
<evidence type="ECO:0000313" key="8">
    <source>
        <dbReference type="Proteomes" id="UP000079169"/>
    </source>
</evidence>
<keyword evidence="4" id="KW-0862">Zinc</keyword>
<feature type="domain" description="Arf-GAP" evidence="7">
    <location>
        <begin position="12"/>
        <end position="119"/>
    </location>
</feature>
<reference evidence="9" key="1">
    <citation type="submission" date="2025-08" db="UniProtKB">
        <authorList>
            <consortium name="RefSeq"/>
        </authorList>
    </citation>
    <scope>IDENTIFICATION</scope>
</reference>